<keyword evidence="1" id="KW-0472">Membrane</keyword>
<feature type="transmembrane region" description="Helical" evidence="1">
    <location>
        <begin position="134"/>
        <end position="155"/>
    </location>
</feature>
<dbReference type="Proteomes" id="UP000242957">
    <property type="component" value="Unassembled WGS sequence"/>
</dbReference>
<accession>A0A1G9ZC07</accession>
<dbReference type="Pfam" id="PF07811">
    <property type="entry name" value="TadE"/>
    <property type="match status" value="1"/>
</dbReference>
<keyword evidence="1" id="KW-0812">Transmembrane</keyword>
<dbReference type="STRING" id="198616.SAMN05216193_101448"/>
<keyword evidence="1" id="KW-1133">Transmembrane helix</keyword>
<evidence type="ECO:0000313" key="3">
    <source>
        <dbReference type="EMBL" id="SDN18869.1"/>
    </source>
</evidence>
<dbReference type="EMBL" id="FNIJ01000001">
    <property type="protein sequence ID" value="SDN18869.1"/>
    <property type="molecule type" value="Genomic_DNA"/>
</dbReference>
<feature type="transmembrane region" description="Helical" evidence="1">
    <location>
        <begin position="20"/>
        <end position="42"/>
    </location>
</feature>
<dbReference type="OrthoDB" id="7026216at2"/>
<name>A0A1G9ZC07_9PSED</name>
<organism evidence="3 4">
    <name type="scientific">Pseudomonas jinjuensis</name>
    <dbReference type="NCBI Taxonomy" id="198616"/>
    <lineage>
        <taxon>Bacteria</taxon>
        <taxon>Pseudomonadati</taxon>
        <taxon>Pseudomonadota</taxon>
        <taxon>Gammaproteobacteria</taxon>
        <taxon>Pseudomonadales</taxon>
        <taxon>Pseudomonadaceae</taxon>
        <taxon>Pseudomonas</taxon>
    </lineage>
</organism>
<proteinExistence type="predicted"/>
<sequence>MDRPAFARRRGQGGVAMVEFAIVLPLLLLLLFAIAELGRMLFQYNSLLQASRDAGRYVSGQAMNATLGQVVLTTDLQTRTRNLAAGGVASAADSNCTASTGVTLRPVFCPADVTVAAEGTQHVRVTISYSFRPLIGSGLPAFIGGAMALNFPLVATTVMRAL</sequence>
<feature type="domain" description="TadE-like" evidence="2">
    <location>
        <begin position="14"/>
        <end position="56"/>
    </location>
</feature>
<dbReference type="AlphaFoldDB" id="A0A1G9ZC07"/>
<evidence type="ECO:0000313" key="4">
    <source>
        <dbReference type="Proteomes" id="UP000242957"/>
    </source>
</evidence>
<evidence type="ECO:0000259" key="2">
    <source>
        <dbReference type="Pfam" id="PF07811"/>
    </source>
</evidence>
<dbReference type="RefSeq" id="WP_084313181.1">
    <property type="nucleotide sequence ID" value="NZ_FNIJ01000001.1"/>
</dbReference>
<keyword evidence="4" id="KW-1185">Reference proteome</keyword>
<dbReference type="InterPro" id="IPR012495">
    <property type="entry name" value="TadE-like_dom"/>
</dbReference>
<evidence type="ECO:0000256" key="1">
    <source>
        <dbReference type="SAM" id="Phobius"/>
    </source>
</evidence>
<gene>
    <name evidence="3" type="ORF">SAMN05216193_101448</name>
</gene>
<reference evidence="4" key="1">
    <citation type="submission" date="2016-10" db="EMBL/GenBank/DDBJ databases">
        <authorList>
            <person name="Varghese N."/>
            <person name="Submissions S."/>
        </authorList>
    </citation>
    <scope>NUCLEOTIDE SEQUENCE [LARGE SCALE GENOMIC DNA]</scope>
    <source>
        <strain evidence="4">JCM 21621</strain>
    </source>
</reference>
<protein>
    <submittedName>
        <fullName evidence="3">Flp pilus assembly protein TadG</fullName>
    </submittedName>
</protein>